<accession>A0A1N7RYD7</accession>
<keyword evidence="2" id="KW-1185">Reference proteome</keyword>
<evidence type="ECO:0000313" key="2">
    <source>
        <dbReference type="Proteomes" id="UP000195569"/>
    </source>
</evidence>
<dbReference type="AlphaFoldDB" id="A0A1N7RYD7"/>
<dbReference type="EMBL" id="CYGY02000024">
    <property type="protein sequence ID" value="SIT40148.1"/>
    <property type="molecule type" value="Genomic_DNA"/>
</dbReference>
<dbReference type="Proteomes" id="UP000195569">
    <property type="component" value="Unassembled WGS sequence"/>
</dbReference>
<proteinExistence type="predicted"/>
<protein>
    <submittedName>
        <fullName evidence="1">Uncharacterized protein</fullName>
    </submittedName>
</protein>
<comment type="caution">
    <text evidence="1">The sequence shown here is derived from an EMBL/GenBank/DDBJ whole genome shotgun (WGS) entry which is preliminary data.</text>
</comment>
<sequence>MKSTDESFQANSFRNLAIAGTFMVLIARVEKVFLHGVNHPDFEKDCCSARVVIRQARR</sequence>
<evidence type="ECO:0000313" key="1">
    <source>
        <dbReference type="EMBL" id="SIT40148.1"/>
    </source>
</evidence>
<reference evidence="1" key="1">
    <citation type="submission" date="2016-12" db="EMBL/GenBank/DDBJ databases">
        <authorList>
            <person name="Moulin L."/>
        </authorList>
    </citation>
    <scope>NUCLEOTIDE SEQUENCE [LARGE SCALE GENOMIC DNA]</scope>
    <source>
        <strain evidence="1">STM 7183</strain>
    </source>
</reference>
<name>A0A1N7RYD7_9BURK</name>
<organism evidence="1 2">
    <name type="scientific">Paraburkholderia piptadeniae</name>
    <dbReference type="NCBI Taxonomy" id="1701573"/>
    <lineage>
        <taxon>Bacteria</taxon>
        <taxon>Pseudomonadati</taxon>
        <taxon>Pseudomonadota</taxon>
        <taxon>Betaproteobacteria</taxon>
        <taxon>Burkholderiales</taxon>
        <taxon>Burkholderiaceae</taxon>
        <taxon>Paraburkholderia</taxon>
    </lineage>
</organism>
<gene>
    <name evidence="1" type="ORF">BN2476_240011</name>
</gene>